<gene>
    <name evidence="1" type="ORF">ACFS5M_09710</name>
</gene>
<reference evidence="2" key="1">
    <citation type="journal article" date="2019" name="Int. J. Syst. Evol. Microbiol.">
        <title>The Global Catalogue of Microorganisms (GCM) 10K type strain sequencing project: providing services to taxonomists for standard genome sequencing and annotation.</title>
        <authorList>
            <consortium name="The Broad Institute Genomics Platform"/>
            <consortium name="The Broad Institute Genome Sequencing Center for Infectious Disease"/>
            <person name="Wu L."/>
            <person name="Ma J."/>
        </authorList>
    </citation>
    <scope>NUCLEOTIDE SEQUENCE [LARGE SCALE GENOMIC DNA]</scope>
    <source>
        <strain evidence="2">KCTC 32141</strain>
    </source>
</reference>
<keyword evidence="2" id="KW-1185">Reference proteome</keyword>
<dbReference type="RefSeq" id="WP_183489578.1">
    <property type="nucleotide sequence ID" value="NZ_JBHUOV010000005.1"/>
</dbReference>
<name>A0ABW5WRS1_9FLAO</name>
<protein>
    <recommendedName>
        <fullName evidence="3">Endonuclease</fullName>
    </recommendedName>
</protein>
<sequence>MIKQRIQIKYVHQFNLINNFSDNTHIADYTEQTKRDLIKRSVEFFSPNPPIDINYFTINNPPLLDIDGIEFDNNSFVHSNGNPKSQCEAVIFPTVSTNTSWVLFCELKYSSLPRNNNRNLRKAIKQVLKTRYYYFQNGIITIENTAYLIASLPIQSEPFTNFSLTPNYLLNLKRKRNIVLRLKNSVEIKNSELLIV</sequence>
<accession>A0ABW5WRS1</accession>
<proteinExistence type="predicted"/>
<dbReference type="Proteomes" id="UP001597533">
    <property type="component" value="Unassembled WGS sequence"/>
</dbReference>
<dbReference type="EMBL" id="JBHUOV010000005">
    <property type="protein sequence ID" value="MFD2823946.1"/>
    <property type="molecule type" value="Genomic_DNA"/>
</dbReference>
<organism evidence="1 2">
    <name type="scientific">Lacinutrix iliipiscaria</name>
    <dbReference type="NCBI Taxonomy" id="1230532"/>
    <lineage>
        <taxon>Bacteria</taxon>
        <taxon>Pseudomonadati</taxon>
        <taxon>Bacteroidota</taxon>
        <taxon>Flavobacteriia</taxon>
        <taxon>Flavobacteriales</taxon>
        <taxon>Flavobacteriaceae</taxon>
        <taxon>Lacinutrix</taxon>
    </lineage>
</organism>
<evidence type="ECO:0008006" key="3">
    <source>
        <dbReference type="Google" id="ProtNLM"/>
    </source>
</evidence>
<evidence type="ECO:0000313" key="1">
    <source>
        <dbReference type="EMBL" id="MFD2823946.1"/>
    </source>
</evidence>
<comment type="caution">
    <text evidence="1">The sequence shown here is derived from an EMBL/GenBank/DDBJ whole genome shotgun (WGS) entry which is preliminary data.</text>
</comment>
<evidence type="ECO:0000313" key="2">
    <source>
        <dbReference type="Proteomes" id="UP001597533"/>
    </source>
</evidence>